<dbReference type="EMBL" id="BLSD01000003">
    <property type="protein sequence ID" value="GFP38417.1"/>
    <property type="molecule type" value="Genomic_DNA"/>
</dbReference>
<comment type="caution">
    <text evidence="2">The sequence shown here is derived from an EMBL/GenBank/DDBJ whole genome shotgun (WGS) entry which is preliminary data.</text>
</comment>
<evidence type="ECO:0000313" key="4">
    <source>
        <dbReference type="Proteomes" id="UP000585609"/>
    </source>
</evidence>
<organism evidence="2 3">
    <name type="scientific">Candidatus Hakubella thermalkaliphila</name>
    <dbReference type="NCBI Taxonomy" id="2754717"/>
    <lineage>
        <taxon>Bacteria</taxon>
        <taxon>Bacillati</taxon>
        <taxon>Actinomycetota</taxon>
        <taxon>Actinomycetota incertae sedis</taxon>
        <taxon>Candidatus Hakubellales</taxon>
        <taxon>Candidatus Hakubellaceae</taxon>
        <taxon>Candidatus Hakubella</taxon>
    </lineage>
</organism>
<dbReference type="AlphaFoldDB" id="A0A6V8Q1G3"/>
<dbReference type="Proteomes" id="UP000585609">
    <property type="component" value="Unassembled WGS sequence"/>
</dbReference>
<gene>
    <name evidence="1" type="ORF">HKBW3S09_00982</name>
    <name evidence="2" type="ORF">HKBW3S47_00118</name>
</gene>
<name>A0A6V8Q1G3_9ACTN</name>
<evidence type="ECO:0000313" key="1">
    <source>
        <dbReference type="EMBL" id="GFP23515.1"/>
    </source>
</evidence>
<sequence length="83" mass="9226">MDRPEAHDVALLLSRLTKKRWPKRLHRGLYLIVPFSAGVDANCSVISTLCGRQRRLGAASSCRLATDQQLEHLPKHVAGRQPG</sequence>
<dbReference type="EMBL" id="BLRW01000127">
    <property type="protein sequence ID" value="GFP23515.1"/>
    <property type="molecule type" value="Genomic_DNA"/>
</dbReference>
<reference evidence="3 4" key="1">
    <citation type="journal article" date="2020" name="Front. Microbiol.">
        <title>Single-cell genomics of novel Actinobacteria with the Wood-Ljungdahl pathway discovered in a serpentinizing system.</title>
        <authorList>
            <person name="Merino N."/>
            <person name="Kawai M."/>
            <person name="Boyd E.S."/>
            <person name="Colman D.R."/>
            <person name="McGlynn S.E."/>
            <person name="Nealson K.H."/>
            <person name="Kurokawa K."/>
            <person name="Hongoh Y."/>
        </authorList>
    </citation>
    <scope>NUCLEOTIDE SEQUENCE [LARGE SCALE GENOMIC DNA]</scope>
    <source>
        <strain evidence="1 4">S09_30</strain>
        <strain evidence="2 3">S47</strain>
    </source>
</reference>
<evidence type="ECO:0000313" key="3">
    <source>
        <dbReference type="Proteomes" id="UP000569018"/>
    </source>
</evidence>
<dbReference type="Proteomes" id="UP000569018">
    <property type="component" value="Unassembled WGS sequence"/>
</dbReference>
<protein>
    <submittedName>
        <fullName evidence="2">Uncharacterized protein</fullName>
    </submittedName>
</protein>
<proteinExistence type="predicted"/>
<evidence type="ECO:0000313" key="2">
    <source>
        <dbReference type="EMBL" id="GFP38417.1"/>
    </source>
</evidence>
<accession>A0A6V8Q1G3</accession>